<sequence length="163" mass="18202">MRYIALLLLVTSSCSVAKMVSNATAVETYQMQLEQTKKMLNEVQQTLIASDAVIAMYKNLGYTTPEVRAMSRHLIILGEDIQHLYGDISLKPTPFYACTSVPSAAYNFWSQRLSSVSKDDPEALKVAANHYIKQANDCVYAINNPPPKEIEESEQLQIIDVTP</sequence>
<name>A0A378H5N5_KLEPN</name>
<reference evidence="2 3" key="1">
    <citation type="submission" date="2018-06" db="EMBL/GenBank/DDBJ databases">
        <authorList>
            <consortium name="Pathogen Informatics"/>
            <person name="Doyle S."/>
        </authorList>
    </citation>
    <scope>NUCLEOTIDE SEQUENCE [LARGE SCALE GENOMIC DNA]</scope>
    <source>
        <strain evidence="2 3">NCTC11679</strain>
    </source>
</reference>
<dbReference type="EMBL" id="UGMG01000003">
    <property type="protein sequence ID" value="STX11649.1"/>
    <property type="molecule type" value="Genomic_DNA"/>
</dbReference>
<evidence type="ECO:0000313" key="2">
    <source>
        <dbReference type="EMBL" id="STX11649.1"/>
    </source>
</evidence>
<protein>
    <recommendedName>
        <fullName evidence="4">Lipoprotein</fullName>
    </recommendedName>
</protein>
<evidence type="ECO:0008006" key="4">
    <source>
        <dbReference type="Google" id="ProtNLM"/>
    </source>
</evidence>
<dbReference type="AlphaFoldDB" id="A0A378H5N5"/>
<proteinExistence type="predicted"/>
<accession>A0A378H5N5</accession>
<dbReference type="RefSeq" id="WP_117005988.1">
    <property type="nucleotide sequence ID" value="NZ_JAFCOZ010000006.1"/>
</dbReference>
<keyword evidence="1" id="KW-0732">Signal</keyword>
<organism evidence="2 3">
    <name type="scientific">Klebsiella pneumoniae</name>
    <dbReference type="NCBI Taxonomy" id="573"/>
    <lineage>
        <taxon>Bacteria</taxon>
        <taxon>Pseudomonadati</taxon>
        <taxon>Pseudomonadota</taxon>
        <taxon>Gammaproteobacteria</taxon>
        <taxon>Enterobacterales</taxon>
        <taxon>Enterobacteriaceae</taxon>
        <taxon>Klebsiella/Raoultella group</taxon>
        <taxon>Klebsiella</taxon>
        <taxon>Klebsiella pneumoniae complex</taxon>
    </lineage>
</organism>
<evidence type="ECO:0000313" key="3">
    <source>
        <dbReference type="Proteomes" id="UP000255239"/>
    </source>
</evidence>
<dbReference type="Proteomes" id="UP000255239">
    <property type="component" value="Unassembled WGS sequence"/>
</dbReference>
<evidence type="ECO:0000256" key="1">
    <source>
        <dbReference type="SAM" id="SignalP"/>
    </source>
</evidence>
<feature type="chain" id="PRO_5017045298" description="Lipoprotein" evidence="1">
    <location>
        <begin position="18"/>
        <end position="163"/>
    </location>
</feature>
<gene>
    <name evidence="2" type="ORF">NCTC11679_06106</name>
</gene>
<feature type="signal peptide" evidence="1">
    <location>
        <begin position="1"/>
        <end position="17"/>
    </location>
</feature>